<evidence type="ECO:0000256" key="1">
    <source>
        <dbReference type="ARBA" id="ARBA00023002"/>
    </source>
</evidence>
<dbReference type="PRINTS" id="PR00469">
    <property type="entry name" value="PNDRDTASEII"/>
</dbReference>
<dbReference type="GO" id="GO:0016491">
    <property type="term" value="F:oxidoreductase activity"/>
    <property type="evidence" value="ECO:0007669"/>
    <property type="project" value="UniProtKB-KW"/>
</dbReference>
<evidence type="ECO:0000313" key="4">
    <source>
        <dbReference type="Proteomes" id="UP000218824"/>
    </source>
</evidence>
<dbReference type="InterPro" id="IPR023753">
    <property type="entry name" value="FAD/NAD-binding_dom"/>
</dbReference>
<dbReference type="KEGG" id="lem:LEN_0612"/>
<dbReference type="InterPro" id="IPR017224">
    <property type="entry name" value="Opine_Oxase_asu/HCN_bsu"/>
</dbReference>
<dbReference type="SUPFAM" id="SSF51905">
    <property type="entry name" value="FAD/NAD(P)-binding domain"/>
    <property type="match status" value="1"/>
</dbReference>
<dbReference type="InterPro" id="IPR036188">
    <property type="entry name" value="FAD/NAD-bd_sf"/>
</dbReference>
<feature type="domain" description="FAD/NAD(P)-binding" evidence="2">
    <location>
        <begin position="6"/>
        <end position="294"/>
    </location>
</feature>
<dbReference type="AlphaFoldDB" id="A0AAU9AIZ0"/>
<dbReference type="PANTHER" id="PTHR42949">
    <property type="entry name" value="ANAEROBIC GLYCEROL-3-PHOSPHATE DEHYDROGENASE SUBUNIT B"/>
    <property type="match status" value="1"/>
</dbReference>
<dbReference type="Gene3D" id="1.10.10.1100">
    <property type="entry name" value="BFD-like [2Fe-2S]-binding domain"/>
    <property type="match status" value="1"/>
</dbReference>
<dbReference type="EMBL" id="AP014940">
    <property type="protein sequence ID" value="BAV96099.1"/>
    <property type="molecule type" value="Genomic_DNA"/>
</dbReference>
<dbReference type="PANTHER" id="PTHR42949:SF3">
    <property type="entry name" value="ANAEROBIC GLYCEROL-3-PHOSPHATE DEHYDROGENASE SUBUNIT B"/>
    <property type="match status" value="1"/>
</dbReference>
<dbReference type="Pfam" id="PF07992">
    <property type="entry name" value="Pyr_redox_2"/>
    <property type="match status" value="1"/>
</dbReference>
<dbReference type="Gene3D" id="3.50.50.60">
    <property type="entry name" value="FAD/NAD(P)-binding domain"/>
    <property type="match status" value="3"/>
</dbReference>
<evidence type="ECO:0000313" key="3">
    <source>
        <dbReference type="EMBL" id="BAV96099.1"/>
    </source>
</evidence>
<dbReference type="InterPro" id="IPR041854">
    <property type="entry name" value="BFD-like_2Fe2S-bd_dom_sf"/>
</dbReference>
<reference evidence="3 4" key="1">
    <citation type="journal article" date="2017" name="DNA Res.">
        <title>Complete genome sequence and expression profile of the commercial lytic enzyme producer Lysobacter enzymogenes M497-1.</title>
        <authorList>
            <person name="Takami H."/>
            <person name="Toyoda A."/>
            <person name="Uchiyama I."/>
            <person name="Itoh T."/>
            <person name="Takaki Y."/>
            <person name="Arai W."/>
            <person name="Nishi S."/>
            <person name="Kawai M."/>
            <person name="Shinya K."/>
            <person name="Ikeda H."/>
        </authorList>
    </citation>
    <scope>NUCLEOTIDE SEQUENCE [LARGE SCALE GENOMIC DNA]</scope>
    <source>
        <strain evidence="3 4">M497-1</strain>
    </source>
</reference>
<protein>
    <submittedName>
        <fullName evidence="3">Oxidoreductase</fullName>
    </submittedName>
</protein>
<dbReference type="Proteomes" id="UP000218824">
    <property type="component" value="Chromosome"/>
</dbReference>
<sequence>MTERCDVVVVGAGPAGLAAARAAASHGAEVALIDMQANAGGQVWRRDVRRPWPDPARDRLDALLDGDRVRWLGQAQVIAAGPGRVLVEQAGIAYELEYGALVLATGARELLLPFPGWTLPGVTGAGGLQALLKQGWPIAGKRVLIAGSGPLLLAAADTARRHGARVVAICEQAPAAQLRAFAGQLWRWPGKLAQAAALRARLLGTPYRADTWVAAAHGDGRVAEVELHGARGVERVGVDHLAVGYGLVPNLELAQQLGCELQAHGAHASVRVDADLRTNVAGVYAAGEACGIGGRDCALVEGAMAGHAAAGAPEAARVLRPQRQRARAFAALLPEHFALRAQIADAATADSVVCRCEDVRLGELDAHAGWRAAKLATRCGMGSCQGRICGAALAQLRGAAFAPSAGAGARPPVFPVRLAALAASAVSLHEAPPPAASAPITHSAPQGTVP</sequence>
<name>A0AAU9AIZ0_LYSEN</name>
<dbReference type="RefSeq" id="WP_096376595.1">
    <property type="nucleotide sequence ID" value="NZ_AP014940.1"/>
</dbReference>
<dbReference type="GeneID" id="83062516"/>
<dbReference type="InterPro" id="IPR051691">
    <property type="entry name" value="Metab_Enz_Cyan_OpOx_G3PDH"/>
</dbReference>
<proteinExistence type="predicted"/>
<organism evidence="3 4">
    <name type="scientific">Lysobacter enzymogenes</name>
    <dbReference type="NCBI Taxonomy" id="69"/>
    <lineage>
        <taxon>Bacteria</taxon>
        <taxon>Pseudomonadati</taxon>
        <taxon>Pseudomonadota</taxon>
        <taxon>Gammaproteobacteria</taxon>
        <taxon>Lysobacterales</taxon>
        <taxon>Lysobacteraceae</taxon>
        <taxon>Lysobacter</taxon>
    </lineage>
</organism>
<keyword evidence="1" id="KW-0560">Oxidoreductase</keyword>
<gene>
    <name evidence="3" type="ORF">LEN_0612</name>
</gene>
<dbReference type="PRINTS" id="PR00368">
    <property type="entry name" value="FADPNR"/>
</dbReference>
<dbReference type="PIRSF" id="PIRSF037495">
    <property type="entry name" value="Opine_OX_OoxA/HcnB"/>
    <property type="match status" value="1"/>
</dbReference>
<evidence type="ECO:0000259" key="2">
    <source>
        <dbReference type="Pfam" id="PF07992"/>
    </source>
</evidence>
<accession>A0AAU9AIZ0</accession>